<evidence type="ECO:0000256" key="1">
    <source>
        <dbReference type="SAM" id="Phobius"/>
    </source>
</evidence>
<evidence type="ECO:0000313" key="3">
    <source>
        <dbReference type="Proteomes" id="UP000182192"/>
    </source>
</evidence>
<dbReference type="Proteomes" id="UP000182192">
    <property type="component" value="Unassembled WGS sequence"/>
</dbReference>
<feature type="transmembrane region" description="Helical" evidence="1">
    <location>
        <begin position="12"/>
        <end position="30"/>
    </location>
</feature>
<dbReference type="AlphaFoldDB" id="A0A1I1N2P2"/>
<keyword evidence="1" id="KW-0812">Transmembrane</keyword>
<sequence>MLRFIKQHIIKIIVIAIVLYFLGSIIYSFHNYFSLHKKTTFTDQETKILWSRLGMDYVDLDISEAYFNSSLYVISEEFGSINEEIEYLKQFDGNESVHAADTFDINTATGHNDKKVYEIYDIKCADKGYFTNCYTYEENGKYYLEFYV</sequence>
<organism evidence="2 3">
    <name type="scientific">Ruminococcus albus</name>
    <dbReference type="NCBI Taxonomy" id="1264"/>
    <lineage>
        <taxon>Bacteria</taxon>
        <taxon>Bacillati</taxon>
        <taxon>Bacillota</taxon>
        <taxon>Clostridia</taxon>
        <taxon>Eubacteriales</taxon>
        <taxon>Oscillospiraceae</taxon>
        <taxon>Ruminococcus</taxon>
    </lineage>
</organism>
<protein>
    <submittedName>
        <fullName evidence="2">Uncharacterized protein</fullName>
    </submittedName>
</protein>
<keyword evidence="1" id="KW-0472">Membrane</keyword>
<reference evidence="2 3" key="1">
    <citation type="submission" date="2016-10" db="EMBL/GenBank/DDBJ databases">
        <authorList>
            <person name="de Groot N.N."/>
        </authorList>
    </citation>
    <scope>NUCLEOTIDE SEQUENCE [LARGE SCALE GENOMIC DNA]</scope>
    <source>
        <strain evidence="2 3">AR67</strain>
    </source>
</reference>
<dbReference type="EMBL" id="FOKQ01000025">
    <property type="protein sequence ID" value="SFC91685.1"/>
    <property type="molecule type" value="Genomic_DNA"/>
</dbReference>
<gene>
    <name evidence="2" type="ORF">SAMN02910406_02660</name>
</gene>
<keyword evidence="1" id="KW-1133">Transmembrane helix</keyword>
<evidence type="ECO:0000313" key="2">
    <source>
        <dbReference type="EMBL" id="SFC91685.1"/>
    </source>
</evidence>
<proteinExistence type="predicted"/>
<name>A0A1I1N2P2_RUMAL</name>
<accession>A0A1I1N2P2</accession>